<sequence>MNCLLSGIVLTTLFIVYELHAKTISPNPYMNHDNEVFSPIPIHGAVLTIADSVLEEIKPYYGILGHECELTLDHIYHAESSISQEIKFKLDLKISSIGTHCIEETKTCIGVTVLVIPIDICSESYQPCFKLIDRDNILCIPDLSVHRYEDFNFYTEILDPSSNPMIQKVAQESTNFLYHFFNTTHPCPLHVTKILHASEQMDHGINYLLDIEVETNEIDFYCEHEVKHCKSVQLHQPSPHLCPFGKHFCLIPTNLNDVTCI</sequence>
<dbReference type="SUPFAM" id="SSF54403">
    <property type="entry name" value="Cystatin/monellin"/>
    <property type="match status" value="1"/>
</dbReference>
<dbReference type="OrthoDB" id="2429551at2759"/>
<dbReference type="Gene3D" id="3.10.450.10">
    <property type="match status" value="1"/>
</dbReference>
<name>A0A0K2TLD0_LEPSM</name>
<evidence type="ECO:0000313" key="2">
    <source>
        <dbReference type="EMBL" id="CDW26843.1"/>
    </source>
</evidence>
<reference evidence="2" key="1">
    <citation type="submission" date="2014-05" db="EMBL/GenBank/DDBJ databases">
        <authorList>
            <person name="Chronopoulou M."/>
        </authorList>
    </citation>
    <scope>NUCLEOTIDE SEQUENCE</scope>
    <source>
        <tissue evidence="2">Whole organism</tissue>
    </source>
</reference>
<accession>A0A0K2TLD0</accession>
<feature type="signal peptide" evidence="1">
    <location>
        <begin position="1"/>
        <end position="21"/>
    </location>
</feature>
<keyword evidence="1" id="KW-0732">Signal</keyword>
<organism evidence="2">
    <name type="scientific">Lepeophtheirus salmonis</name>
    <name type="common">Salmon louse</name>
    <name type="synonym">Caligus salmonis</name>
    <dbReference type="NCBI Taxonomy" id="72036"/>
    <lineage>
        <taxon>Eukaryota</taxon>
        <taxon>Metazoa</taxon>
        <taxon>Ecdysozoa</taxon>
        <taxon>Arthropoda</taxon>
        <taxon>Crustacea</taxon>
        <taxon>Multicrustacea</taxon>
        <taxon>Hexanauplia</taxon>
        <taxon>Copepoda</taxon>
        <taxon>Siphonostomatoida</taxon>
        <taxon>Caligidae</taxon>
        <taxon>Lepeophtheirus</taxon>
    </lineage>
</organism>
<protein>
    <submittedName>
        <fullName evidence="2">Uncharacterized protein</fullName>
    </submittedName>
</protein>
<dbReference type="InterPro" id="IPR046350">
    <property type="entry name" value="Cystatin_sf"/>
</dbReference>
<dbReference type="EMBL" id="HACA01009482">
    <property type="protein sequence ID" value="CDW26843.1"/>
    <property type="molecule type" value="Transcribed_RNA"/>
</dbReference>
<evidence type="ECO:0000256" key="1">
    <source>
        <dbReference type="SAM" id="SignalP"/>
    </source>
</evidence>
<dbReference type="AlphaFoldDB" id="A0A0K2TLD0"/>
<feature type="chain" id="PRO_5005487949" evidence="1">
    <location>
        <begin position="22"/>
        <end position="261"/>
    </location>
</feature>
<proteinExistence type="predicted"/>